<feature type="chain" id="PRO_5012812882" evidence="1">
    <location>
        <begin position="31"/>
        <end position="118"/>
    </location>
</feature>
<proteinExistence type="predicted"/>
<evidence type="ECO:0000313" key="2">
    <source>
        <dbReference type="EMBL" id="PHK93610.1"/>
    </source>
</evidence>
<gene>
    <name evidence="2" type="ORF">CR162_17680</name>
</gene>
<evidence type="ECO:0000256" key="1">
    <source>
        <dbReference type="SAM" id="SignalP"/>
    </source>
</evidence>
<feature type="signal peptide" evidence="1">
    <location>
        <begin position="1"/>
        <end position="30"/>
    </location>
</feature>
<sequence>MSPERRLAAPRAALALAALLPFLPASPAAAQLRSLAVPAEAGVVVPPRGQPMPRLVAPPAMPAALPAEEPPAPVQLPPGGQGLAAPLMGAALPMAAAALLGVGLGGGGQSGGAPARTR</sequence>
<comment type="caution">
    <text evidence="2">The sequence shown here is derived from an EMBL/GenBank/DDBJ whole genome shotgun (WGS) entry which is preliminary data.</text>
</comment>
<organism evidence="2 3">
    <name type="scientific">Teichococcus rhizosphaerae</name>
    <dbReference type="NCBI Taxonomy" id="1335062"/>
    <lineage>
        <taxon>Bacteria</taxon>
        <taxon>Pseudomonadati</taxon>
        <taxon>Pseudomonadota</taxon>
        <taxon>Alphaproteobacteria</taxon>
        <taxon>Acetobacterales</taxon>
        <taxon>Roseomonadaceae</taxon>
        <taxon>Roseomonas</taxon>
    </lineage>
</organism>
<dbReference type="AlphaFoldDB" id="A0A2C7A5I9"/>
<dbReference type="EMBL" id="PDNU01000040">
    <property type="protein sequence ID" value="PHK93610.1"/>
    <property type="molecule type" value="Genomic_DNA"/>
</dbReference>
<protein>
    <submittedName>
        <fullName evidence="2">Uncharacterized protein</fullName>
    </submittedName>
</protein>
<evidence type="ECO:0000313" key="3">
    <source>
        <dbReference type="Proteomes" id="UP000223527"/>
    </source>
</evidence>
<accession>A0A2C7A5I9</accession>
<keyword evidence="3" id="KW-1185">Reference proteome</keyword>
<dbReference type="Proteomes" id="UP000223527">
    <property type="component" value="Unassembled WGS sequence"/>
</dbReference>
<name>A0A2C7A5I9_9PROT</name>
<keyword evidence="1" id="KW-0732">Signal</keyword>
<dbReference type="RefSeq" id="WP_099096858.1">
    <property type="nucleotide sequence ID" value="NZ_PDNU01000040.1"/>
</dbReference>
<reference evidence="2 3" key="1">
    <citation type="submission" date="2017-10" db="EMBL/GenBank/DDBJ databases">
        <authorList>
            <person name="Banno H."/>
            <person name="Chua N.-H."/>
        </authorList>
    </citation>
    <scope>NUCLEOTIDE SEQUENCE [LARGE SCALE GENOMIC DNA]</scope>
    <source>
        <strain evidence="2 3">YW11</strain>
    </source>
</reference>